<evidence type="ECO:0000313" key="1">
    <source>
        <dbReference type="EMBL" id="CEK80053.1"/>
    </source>
</evidence>
<proteinExistence type="predicted"/>
<dbReference type="AlphaFoldDB" id="A0A0B7AGY4"/>
<name>A0A0B7AGY4_9EUPU</name>
<protein>
    <submittedName>
        <fullName evidence="1">Uncharacterized protein</fullName>
    </submittedName>
</protein>
<sequence>MEDLILVDGYNSYVENKEKCRSSVCLTNQTKPYPVSEDIFKCLCQALSK</sequence>
<dbReference type="EMBL" id="HACG01033188">
    <property type="protein sequence ID" value="CEK80053.1"/>
    <property type="molecule type" value="Transcribed_RNA"/>
</dbReference>
<gene>
    <name evidence="1" type="primary">ORF118857</name>
</gene>
<reference evidence="1" key="1">
    <citation type="submission" date="2014-12" db="EMBL/GenBank/DDBJ databases">
        <title>Insight into the proteome of Arion vulgaris.</title>
        <authorList>
            <person name="Aradska J."/>
            <person name="Bulat T."/>
            <person name="Smidak R."/>
            <person name="Sarate P."/>
            <person name="Gangsoo J."/>
            <person name="Sialana F."/>
            <person name="Bilban M."/>
            <person name="Lubec G."/>
        </authorList>
    </citation>
    <scope>NUCLEOTIDE SEQUENCE</scope>
    <source>
        <tissue evidence="1">Skin</tissue>
    </source>
</reference>
<organism evidence="1">
    <name type="scientific">Arion vulgaris</name>
    <dbReference type="NCBI Taxonomy" id="1028688"/>
    <lineage>
        <taxon>Eukaryota</taxon>
        <taxon>Metazoa</taxon>
        <taxon>Spiralia</taxon>
        <taxon>Lophotrochozoa</taxon>
        <taxon>Mollusca</taxon>
        <taxon>Gastropoda</taxon>
        <taxon>Heterobranchia</taxon>
        <taxon>Euthyneura</taxon>
        <taxon>Panpulmonata</taxon>
        <taxon>Eupulmonata</taxon>
        <taxon>Stylommatophora</taxon>
        <taxon>Helicina</taxon>
        <taxon>Arionoidea</taxon>
        <taxon>Arionidae</taxon>
        <taxon>Arion</taxon>
    </lineage>
</organism>
<accession>A0A0B7AGY4</accession>